<evidence type="ECO:0000313" key="6">
    <source>
        <dbReference type="Proteomes" id="UP001321018"/>
    </source>
</evidence>
<sequence>MRLSTALTLTLVALLLVSPVGVIGASSASATSSAPAAADSQPDGQLHPSLQSQQALQPQPQPADPQQVFTIRLTADGNAEWTVESRYLLEDDDDVEDFRAFADAVTSGDRDIGYDRETFERFRSIAQDGVDRQMELTNASWDDPRIVNQSEMALETDGEIEPDDDVDGTGTNIDVGNDPKVGIISYSFTWTNFTEKDGNRIYLGDVFTSDDSTWFPRLVDSQRLVIERPPNYGYDDHDHSLTDGKLVWNGPHEFDTAEFSVTYLEGAPLPQTPDEGSSILSQATLGFGLLVLLVLVGAGGYFVASRSTTDSEANGGASGVESTGADTLTAGASTAGADATSEAAGAGAVAATGDGSGTNTGTGTETETTTTYDETDDDLPDDDVDLELLSDEERVHRLLRQNGGRMKQASIVKETGWSNAKVSQLLSKMDDDEEIEKLRIGRENLITHPEVDPTEID</sequence>
<proteinExistence type="predicted"/>
<feature type="compositionally biased region" description="Low complexity" evidence="1">
    <location>
        <begin position="48"/>
        <end position="58"/>
    </location>
</feature>
<dbReference type="Pfam" id="PF24036">
    <property type="entry name" value="DUF7345"/>
    <property type="match status" value="1"/>
</dbReference>
<evidence type="ECO:0000259" key="4">
    <source>
        <dbReference type="Pfam" id="PF24036"/>
    </source>
</evidence>
<dbReference type="EMBL" id="JAOPKA010000003">
    <property type="protein sequence ID" value="MCU4740942.1"/>
    <property type="molecule type" value="Genomic_DNA"/>
</dbReference>
<reference evidence="5" key="1">
    <citation type="submission" date="2022-09" db="EMBL/GenBank/DDBJ databases">
        <title>Enrichment on poylsaccharides allowed isolation of novel metabolic and taxonomic groups of Haloarchaea.</title>
        <authorList>
            <person name="Sorokin D.Y."/>
            <person name="Elcheninov A.G."/>
            <person name="Khizhniak T.V."/>
            <person name="Kolganova T.V."/>
            <person name="Kublanov I.V."/>
        </authorList>
    </citation>
    <scope>NUCLEOTIDE SEQUENCE</scope>
    <source>
        <strain evidence="5">AArc-xg1-1</strain>
    </source>
</reference>
<feature type="compositionally biased region" description="Low complexity" evidence="1">
    <location>
        <begin position="361"/>
        <end position="372"/>
    </location>
</feature>
<feature type="compositionally biased region" description="Acidic residues" evidence="1">
    <location>
        <begin position="373"/>
        <end position="382"/>
    </location>
</feature>
<name>A0AAP2YXQ8_9EURY</name>
<accession>A0AAP2YXQ8</accession>
<feature type="domain" description="DUF7345" evidence="4">
    <location>
        <begin position="70"/>
        <end position="232"/>
    </location>
</feature>
<evidence type="ECO:0000256" key="1">
    <source>
        <dbReference type="SAM" id="MobiDB-lite"/>
    </source>
</evidence>
<evidence type="ECO:0000256" key="2">
    <source>
        <dbReference type="SAM" id="Phobius"/>
    </source>
</evidence>
<dbReference type="Proteomes" id="UP001321018">
    <property type="component" value="Unassembled WGS sequence"/>
</dbReference>
<keyword evidence="2" id="KW-0812">Transmembrane</keyword>
<keyword evidence="2" id="KW-0472">Membrane</keyword>
<feature type="transmembrane region" description="Helical" evidence="2">
    <location>
        <begin position="285"/>
        <end position="304"/>
    </location>
</feature>
<dbReference type="AlphaFoldDB" id="A0AAP2YXQ8"/>
<organism evidence="5 6">
    <name type="scientific">Natronoglomus mannanivorans</name>
    <dbReference type="NCBI Taxonomy" id="2979990"/>
    <lineage>
        <taxon>Archaea</taxon>
        <taxon>Methanobacteriati</taxon>
        <taxon>Methanobacteriota</taxon>
        <taxon>Stenosarchaea group</taxon>
        <taxon>Halobacteria</taxon>
        <taxon>Halobacteriales</taxon>
        <taxon>Natrialbaceae</taxon>
        <taxon>Natronoglomus</taxon>
    </lineage>
</organism>
<comment type="caution">
    <text evidence="5">The sequence shown here is derived from an EMBL/GenBank/DDBJ whole genome shotgun (WGS) entry which is preliminary data.</text>
</comment>
<keyword evidence="2" id="KW-1133">Transmembrane helix</keyword>
<evidence type="ECO:0000313" key="5">
    <source>
        <dbReference type="EMBL" id="MCU4740942.1"/>
    </source>
</evidence>
<dbReference type="RefSeq" id="WP_338002784.1">
    <property type="nucleotide sequence ID" value="NZ_JAOPKA010000003.1"/>
</dbReference>
<dbReference type="InterPro" id="IPR055767">
    <property type="entry name" value="DUF7343"/>
</dbReference>
<evidence type="ECO:0000259" key="3">
    <source>
        <dbReference type="Pfam" id="PF24034"/>
    </source>
</evidence>
<feature type="domain" description="DUF7343" evidence="3">
    <location>
        <begin position="388"/>
        <end position="449"/>
    </location>
</feature>
<dbReference type="InterPro" id="IPR055769">
    <property type="entry name" value="DUF7345"/>
</dbReference>
<dbReference type="Pfam" id="PF24034">
    <property type="entry name" value="DUF7343"/>
    <property type="match status" value="1"/>
</dbReference>
<feature type="region of interest" description="Disordered" evidence="1">
    <location>
        <begin position="33"/>
        <end position="64"/>
    </location>
</feature>
<gene>
    <name evidence="5" type="ORF">OB960_05950</name>
</gene>
<feature type="region of interest" description="Disordered" evidence="1">
    <location>
        <begin position="346"/>
        <end position="382"/>
    </location>
</feature>
<protein>
    <recommendedName>
        <fullName evidence="7">Helix-turn-helix domain-containing protein</fullName>
    </recommendedName>
</protein>
<evidence type="ECO:0008006" key="7">
    <source>
        <dbReference type="Google" id="ProtNLM"/>
    </source>
</evidence>